<reference evidence="3 4" key="1">
    <citation type="submission" date="2023-11" db="EMBL/GenBank/DDBJ databases">
        <title>MicrobeMod: A computational toolkit for identifying prokaryotic methylation and restriction-modification with nanopore sequencing.</title>
        <authorList>
            <person name="Crits-Christoph A."/>
            <person name="Kang S.C."/>
            <person name="Lee H."/>
            <person name="Ostrov N."/>
        </authorList>
    </citation>
    <scope>NUCLEOTIDE SEQUENCE [LARGE SCALE GENOMIC DNA]</scope>
    <source>
        <strain evidence="3 4">ATCC 49870</strain>
    </source>
</reference>
<evidence type="ECO:0000259" key="2">
    <source>
        <dbReference type="PROSITE" id="PS51733"/>
    </source>
</evidence>
<dbReference type="SUPFAM" id="SSF55681">
    <property type="entry name" value="Class II aaRS and biotin synthetases"/>
    <property type="match status" value="1"/>
</dbReference>
<gene>
    <name evidence="3" type="ORF">SR882_10780</name>
</gene>
<dbReference type="InterPro" id="IPR004143">
    <property type="entry name" value="BPL_LPL_catalytic"/>
</dbReference>
<dbReference type="InterPro" id="IPR045864">
    <property type="entry name" value="aa-tRNA-synth_II/BPL/LPL"/>
</dbReference>
<dbReference type="EC" id="6.3.4.15" evidence="3"/>
<feature type="domain" description="BPL/LPL catalytic" evidence="2">
    <location>
        <begin position="19"/>
        <end position="203"/>
    </location>
</feature>
<sequence>MHRDAALDFDPLARQLRRLAARQGWMMATQARVDSTNDRVRALVESADGGVRGPAVVVAAEQTAGVGRRGARWLSAPGDGLWFSLVVPAGPELPDAPPALALAGRLAGVLRGQGVPATVKWPNDLYLNEGKLGGLMIERSRLGGELRWLAGVGINWRQPADPLDADYRASAISEAGDGWRGSSIALALALVEAAVTVMSRPADWPGELAHLSRRHHGFGKPVVVERGNGIGESGIAGLICPDGDLEIARSDGCVIRAGAHDRVRVLAERAGRDSY</sequence>
<dbReference type="Gene3D" id="3.30.930.10">
    <property type="entry name" value="Bira Bifunctional Protein, Domain 2"/>
    <property type="match status" value="1"/>
</dbReference>
<evidence type="ECO:0000313" key="4">
    <source>
        <dbReference type="Proteomes" id="UP001327459"/>
    </source>
</evidence>
<dbReference type="PANTHER" id="PTHR12835:SF5">
    <property type="entry name" value="BIOTIN--PROTEIN LIGASE"/>
    <property type="match status" value="1"/>
</dbReference>
<dbReference type="NCBIfam" id="TIGR00121">
    <property type="entry name" value="birA_ligase"/>
    <property type="match status" value="1"/>
</dbReference>
<dbReference type="Pfam" id="PF03099">
    <property type="entry name" value="BPL_LplA_LipB"/>
    <property type="match status" value="1"/>
</dbReference>
<evidence type="ECO:0000313" key="3">
    <source>
        <dbReference type="EMBL" id="WQH16230.1"/>
    </source>
</evidence>
<dbReference type="EMBL" id="CP140153">
    <property type="protein sequence ID" value="WQH16230.1"/>
    <property type="molecule type" value="Genomic_DNA"/>
</dbReference>
<keyword evidence="1 3" id="KW-0436">Ligase</keyword>
<keyword evidence="4" id="KW-1185">Reference proteome</keyword>
<dbReference type="PROSITE" id="PS51733">
    <property type="entry name" value="BPL_LPL_CATALYTIC"/>
    <property type="match status" value="1"/>
</dbReference>
<dbReference type="Proteomes" id="UP001327459">
    <property type="component" value="Chromosome"/>
</dbReference>
<proteinExistence type="predicted"/>
<dbReference type="PANTHER" id="PTHR12835">
    <property type="entry name" value="BIOTIN PROTEIN LIGASE"/>
    <property type="match status" value="1"/>
</dbReference>
<dbReference type="InterPro" id="IPR004408">
    <property type="entry name" value="Biotin_CoA_COase_ligase"/>
</dbReference>
<dbReference type="GO" id="GO:0004077">
    <property type="term" value="F:biotin--[biotin carboxyl-carrier protein] ligase activity"/>
    <property type="evidence" value="ECO:0007669"/>
    <property type="project" value="UniProtKB-EC"/>
</dbReference>
<accession>A0ABZ0YVL7</accession>
<protein>
    <submittedName>
        <fullName evidence="3">Biotin--[acetyl-CoA-carboxylase] ligase</fullName>
        <ecNumber evidence="3">6.3.4.15</ecNumber>
    </submittedName>
</protein>
<evidence type="ECO:0000256" key="1">
    <source>
        <dbReference type="ARBA" id="ARBA00022598"/>
    </source>
</evidence>
<dbReference type="CDD" id="cd16442">
    <property type="entry name" value="BPL"/>
    <property type="match status" value="1"/>
</dbReference>
<organism evidence="3 4">
    <name type="scientific">Guyparkeria halophila</name>
    <dbReference type="NCBI Taxonomy" id="47960"/>
    <lineage>
        <taxon>Bacteria</taxon>
        <taxon>Pseudomonadati</taxon>
        <taxon>Pseudomonadota</taxon>
        <taxon>Gammaproteobacteria</taxon>
        <taxon>Chromatiales</taxon>
        <taxon>Thioalkalibacteraceae</taxon>
        <taxon>Guyparkeria</taxon>
    </lineage>
</organism>
<dbReference type="RefSeq" id="WP_322521229.1">
    <property type="nucleotide sequence ID" value="NZ_CP140153.1"/>
</dbReference>
<name>A0ABZ0YVL7_9GAMM</name>